<dbReference type="PROSITE" id="PS00844">
    <property type="entry name" value="DALA_DALA_LIGASE_2"/>
    <property type="match status" value="1"/>
</dbReference>
<comment type="subcellular location">
    <subcellularLocation>
        <location evidence="13">Cytoplasm</location>
    </subcellularLocation>
</comment>
<dbReference type="Gene3D" id="3.30.470.20">
    <property type="entry name" value="ATP-grasp fold, B domain"/>
    <property type="match status" value="1"/>
</dbReference>
<evidence type="ECO:0000313" key="17">
    <source>
        <dbReference type="Proteomes" id="UP001501821"/>
    </source>
</evidence>
<keyword evidence="5" id="KW-0479">Metal-binding</keyword>
<dbReference type="HAMAP" id="MF_00047">
    <property type="entry name" value="Dala_Dala_lig"/>
    <property type="match status" value="1"/>
</dbReference>
<gene>
    <name evidence="16" type="primary">ddlA</name>
    <name evidence="13" type="synonym">ddl</name>
    <name evidence="16" type="ORF">GCM10022242_09100</name>
</gene>
<comment type="pathway">
    <text evidence="13">Cell wall biogenesis; peptidoglycan biosynthesis.</text>
</comment>
<evidence type="ECO:0000256" key="11">
    <source>
        <dbReference type="ARBA" id="ARBA00023211"/>
    </source>
</evidence>
<dbReference type="Gene3D" id="3.30.1490.20">
    <property type="entry name" value="ATP-grasp fold, A domain"/>
    <property type="match status" value="1"/>
</dbReference>
<dbReference type="InterPro" id="IPR005905">
    <property type="entry name" value="D_ala_D_ala"/>
</dbReference>
<accession>A0ABP7I6J8</accession>
<reference evidence="17" key="1">
    <citation type="journal article" date="2019" name="Int. J. Syst. Evol. Microbiol.">
        <title>The Global Catalogue of Microorganisms (GCM) 10K type strain sequencing project: providing services to taxonomists for standard genome sequencing and annotation.</title>
        <authorList>
            <consortium name="The Broad Institute Genomics Platform"/>
            <consortium name="The Broad Institute Genome Sequencing Center for Infectious Disease"/>
            <person name="Wu L."/>
            <person name="Ma J."/>
        </authorList>
    </citation>
    <scope>NUCLEOTIDE SEQUENCE [LARGE SCALE GENOMIC DNA]</scope>
    <source>
        <strain evidence="17">JCM 16953</strain>
    </source>
</reference>
<evidence type="ECO:0000313" key="16">
    <source>
        <dbReference type="EMBL" id="GAA3808372.1"/>
    </source>
</evidence>
<keyword evidence="17" id="KW-1185">Reference proteome</keyword>
<dbReference type="SUPFAM" id="SSF56059">
    <property type="entry name" value="Glutathione synthetase ATP-binding domain-like"/>
    <property type="match status" value="1"/>
</dbReference>
<dbReference type="InterPro" id="IPR016185">
    <property type="entry name" value="PreATP-grasp_dom_sf"/>
</dbReference>
<dbReference type="NCBIfam" id="NF002378">
    <property type="entry name" value="PRK01372.1"/>
    <property type="match status" value="1"/>
</dbReference>
<dbReference type="InterPro" id="IPR011127">
    <property type="entry name" value="Dala_Dala_lig_N"/>
</dbReference>
<comment type="cofactor">
    <cofactor evidence="2">
        <name>Mg(2+)</name>
        <dbReference type="ChEBI" id="CHEBI:18420"/>
    </cofactor>
</comment>
<evidence type="ECO:0000256" key="5">
    <source>
        <dbReference type="ARBA" id="ARBA00022723"/>
    </source>
</evidence>
<keyword evidence="9 13" id="KW-0133">Cell shape</keyword>
<dbReference type="NCBIfam" id="TIGR01205">
    <property type="entry name" value="D_ala_D_alaTIGR"/>
    <property type="match status" value="1"/>
</dbReference>
<keyword evidence="13" id="KW-0963">Cytoplasm</keyword>
<dbReference type="PANTHER" id="PTHR23132">
    <property type="entry name" value="D-ALANINE--D-ALANINE LIGASE"/>
    <property type="match status" value="1"/>
</dbReference>
<dbReference type="Gene3D" id="3.40.50.20">
    <property type="match status" value="1"/>
</dbReference>
<dbReference type="InterPro" id="IPR011761">
    <property type="entry name" value="ATP-grasp"/>
</dbReference>
<keyword evidence="8" id="KW-0460">Magnesium</keyword>
<dbReference type="GO" id="GO:0016874">
    <property type="term" value="F:ligase activity"/>
    <property type="evidence" value="ECO:0007669"/>
    <property type="project" value="UniProtKB-KW"/>
</dbReference>
<keyword evidence="6 14" id="KW-0547">Nucleotide-binding</keyword>
<evidence type="ECO:0000256" key="9">
    <source>
        <dbReference type="ARBA" id="ARBA00022960"/>
    </source>
</evidence>
<dbReference type="InterPro" id="IPR000291">
    <property type="entry name" value="D-Ala_lig_Van_CS"/>
</dbReference>
<evidence type="ECO:0000256" key="4">
    <source>
        <dbReference type="ARBA" id="ARBA00022598"/>
    </source>
</evidence>
<dbReference type="Pfam" id="PF01820">
    <property type="entry name" value="Dala_Dala_lig_N"/>
    <property type="match status" value="2"/>
</dbReference>
<dbReference type="RefSeq" id="WP_344772744.1">
    <property type="nucleotide sequence ID" value="NZ_BAABAH010000002.1"/>
</dbReference>
<comment type="cofactor">
    <cofactor evidence="1">
        <name>Mn(2+)</name>
        <dbReference type="ChEBI" id="CHEBI:29035"/>
    </cofactor>
</comment>
<dbReference type="EMBL" id="BAABAH010000002">
    <property type="protein sequence ID" value="GAA3808372.1"/>
    <property type="molecule type" value="Genomic_DNA"/>
</dbReference>
<dbReference type="InterPro" id="IPR011095">
    <property type="entry name" value="Dala_Dala_lig_C"/>
</dbReference>
<evidence type="ECO:0000256" key="7">
    <source>
        <dbReference type="ARBA" id="ARBA00022840"/>
    </source>
</evidence>
<evidence type="ECO:0000256" key="10">
    <source>
        <dbReference type="ARBA" id="ARBA00022984"/>
    </source>
</evidence>
<keyword evidence="10 13" id="KW-0573">Peptidoglycan synthesis</keyword>
<comment type="function">
    <text evidence="13">Cell wall formation.</text>
</comment>
<evidence type="ECO:0000256" key="1">
    <source>
        <dbReference type="ARBA" id="ARBA00001936"/>
    </source>
</evidence>
<keyword evidence="7 14" id="KW-0067">ATP-binding</keyword>
<dbReference type="PROSITE" id="PS00843">
    <property type="entry name" value="DALA_DALA_LIGASE_1"/>
    <property type="match status" value="1"/>
</dbReference>
<dbReference type="PANTHER" id="PTHR23132:SF25">
    <property type="entry name" value="D-ALANINE--D-ALANINE LIGASE A"/>
    <property type="match status" value="1"/>
</dbReference>
<evidence type="ECO:0000256" key="12">
    <source>
        <dbReference type="ARBA" id="ARBA00023316"/>
    </source>
</evidence>
<keyword evidence="11" id="KW-0464">Manganese</keyword>
<keyword evidence="12 13" id="KW-0961">Cell wall biogenesis/degradation</keyword>
<dbReference type="Proteomes" id="UP001501821">
    <property type="component" value="Unassembled WGS sequence"/>
</dbReference>
<feature type="domain" description="ATP-grasp" evidence="15">
    <location>
        <begin position="121"/>
        <end position="318"/>
    </location>
</feature>
<dbReference type="InterPro" id="IPR013815">
    <property type="entry name" value="ATP_grasp_subdomain_1"/>
</dbReference>
<keyword evidence="4 13" id="KW-0436">Ligase</keyword>
<evidence type="ECO:0000256" key="8">
    <source>
        <dbReference type="ARBA" id="ARBA00022842"/>
    </source>
</evidence>
<dbReference type="PIRSF" id="PIRSF039102">
    <property type="entry name" value="Ddl/VanB"/>
    <property type="match status" value="1"/>
</dbReference>
<name>A0ABP7I6J8_9ACTN</name>
<evidence type="ECO:0000259" key="15">
    <source>
        <dbReference type="PROSITE" id="PS50975"/>
    </source>
</evidence>
<protein>
    <recommendedName>
        <fullName evidence="13">D-alanine--D-alanine ligase</fullName>
        <ecNumber evidence="13">6.3.2.4</ecNumber>
    </recommendedName>
    <alternativeName>
        <fullName evidence="13">D-Ala-D-Ala ligase</fullName>
    </alternativeName>
    <alternativeName>
        <fullName evidence="13">D-alanylalanine synthetase</fullName>
    </alternativeName>
</protein>
<evidence type="ECO:0000256" key="6">
    <source>
        <dbReference type="ARBA" id="ARBA00022741"/>
    </source>
</evidence>
<organism evidence="16 17">
    <name type="scientific">Nocardioides panacisoli</name>
    <dbReference type="NCBI Taxonomy" id="627624"/>
    <lineage>
        <taxon>Bacteria</taxon>
        <taxon>Bacillati</taxon>
        <taxon>Actinomycetota</taxon>
        <taxon>Actinomycetes</taxon>
        <taxon>Propionibacteriales</taxon>
        <taxon>Nocardioidaceae</taxon>
        <taxon>Nocardioides</taxon>
    </lineage>
</organism>
<dbReference type="PROSITE" id="PS50975">
    <property type="entry name" value="ATP_GRASP"/>
    <property type="match status" value="1"/>
</dbReference>
<dbReference type="Pfam" id="PF07478">
    <property type="entry name" value="Dala_Dala_lig_C"/>
    <property type="match status" value="1"/>
</dbReference>
<proteinExistence type="inferred from homology"/>
<sequence>MSRLVADGRIRVAVVGGGANSEHEVSLASAAAVAAALPAAAFDVVSLTITRGGGWQDAGGKPLGVFGAIAVMSSCDVVFPAVHGVGGEDGTIAAVCAFAGLPCVGSPAAAGATAMDKHLTKLVAAAAGIRVAAGEVLTAEQAGDHAWRGPVVVKPVTAGSSQGVSLVDHPDRLERALKEAFAHDDRVLVEDVVDGREVDVAVLGSADGTRLVAPPLEIVGPGIFDYDTKYGGTADLRVPADLTEDERRSLEDAALRMYDALGCRGLARIDFFLTPDGSGGPVLLEVNTMPGLTEHSQAPRMLAAAGIAYPELLDRMVRDALRTG</sequence>
<evidence type="ECO:0000256" key="3">
    <source>
        <dbReference type="ARBA" id="ARBA00010871"/>
    </source>
</evidence>
<evidence type="ECO:0000256" key="14">
    <source>
        <dbReference type="PROSITE-ProRule" id="PRU00409"/>
    </source>
</evidence>
<comment type="catalytic activity">
    <reaction evidence="13">
        <text>2 D-alanine + ATP = D-alanyl-D-alanine + ADP + phosphate + H(+)</text>
        <dbReference type="Rhea" id="RHEA:11224"/>
        <dbReference type="ChEBI" id="CHEBI:15378"/>
        <dbReference type="ChEBI" id="CHEBI:30616"/>
        <dbReference type="ChEBI" id="CHEBI:43474"/>
        <dbReference type="ChEBI" id="CHEBI:57416"/>
        <dbReference type="ChEBI" id="CHEBI:57822"/>
        <dbReference type="ChEBI" id="CHEBI:456216"/>
        <dbReference type="EC" id="6.3.2.4"/>
    </reaction>
</comment>
<comment type="caution">
    <text evidence="16">The sequence shown here is derived from an EMBL/GenBank/DDBJ whole genome shotgun (WGS) entry which is preliminary data.</text>
</comment>
<evidence type="ECO:0000256" key="2">
    <source>
        <dbReference type="ARBA" id="ARBA00001946"/>
    </source>
</evidence>
<dbReference type="SMART" id="SM01209">
    <property type="entry name" value="GARS_A"/>
    <property type="match status" value="1"/>
</dbReference>
<dbReference type="SUPFAM" id="SSF52440">
    <property type="entry name" value="PreATP-grasp domain"/>
    <property type="match status" value="1"/>
</dbReference>
<evidence type="ECO:0000256" key="13">
    <source>
        <dbReference type="HAMAP-Rule" id="MF_00047"/>
    </source>
</evidence>
<comment type="similarity">
    <text evidence="3 13">Belongs to the D-alanine--D-alanine ligase family.</text>
</comment>
<dbReference type="EC" id="6.3.2.4" evidence="13"/>